<accession>A0A0A1GZ54</accession>
<sequence>MKYSHKLSDAIHVLSYVDIYKDGDLSSNTIASSIESNPSLVRRLMSGLVKADLLISQPGKASTKLARPAADITLLDVYNAIDAEHHLLHVDDKTNPKCVVGGNIQATLNVVYDNVQRDAEKSMDQVTLQSIIDDILVRNTNK</sequence>
<dbReference type="RefSeq" id="WP_041094338.1">
    <property type="nucleotide sequence ID" value="NZ_AP014680.1"/>
</dbReference>
<evidence type="ECO:0000313" key="2">
    <source>
        <dbReference type="Proteomes" id="UP000031620"/>
    </source>
</evidence>
<dbReference type="InterPro" id="IPR036390">
    <property type="entry name" value="WH_DNA-bd_sf"/>
</dbReference>
<dbReference type="Proteomes" id="UP000031620">
    <property type="component" value="Chromosome"/>
</dbReference>
<dbReference type="KEGG" id="lho:LOOC260_117730"/>
<dbReference type="HOGENOM" id="CLU_107144_4_2_9"/>
<dbReference type="InterPro" id="IPR000944">
    <property type="entry name" value="Tscrpt_reg_Rrf2"/>
</dbReference>
<evidence type="ECO:0000313" key="1">
    <source>
        <dbReference type="EMBL" id="BAP86279.1"/>
    </source>
</evidence>
<dbReference type="STRING" id="1291742.LOOC260_117730"/>
<dbReference type="GO" id="GO:0005829">
    <property type="term" value="C:cytosol"/>
    <property type="evidence" value="ECO:0007669"/>
    <property type="project" value="TreeGrafter"/>
</dbReference>
<dbReference type="PANTHER" id="PTHR33221:SF15">
    <property type="entry name" value="HTH-TYPE TRANSCRIPTIONAL REGULATOR YWGB-RELATED"/>
    <property type="match status" value="1"/>
</dbReference>
<dbReference type="PANTHER" id="PTHR33221">
    <property type="entry name" value="WINGED HELIX-TURN-HELIX TRANSCRIPTIONAL REGULATOR, RRF2 FAMILY"/>
    <property type="match status" value="1"/>
</dbReference>
<name>A0A0A1GZ54_9LACO</name>
<protein>
    <submittedName>
        <fullName evidence="1">Transcriptional regulator</fullName>
    </submittedName>
</protein>
<dbReference type="Gene3D" id="1.10.10.10">
    <property type="entry name" value="Winged helix-like DNA-binding domain superfamily/Winged helix DNA-binding domain"/>
    <property type="match status" value="1"/>
</dbReference>
<organism evidence="1 2">
    <name type="scientific">Paucilactobacillus hokkaidonensis JCM 18461</name>
    <dbReference type="NCBI Taxonomy" id="1291742"/>
    <lineage>
        <taxon>Bacteria</taxon>
        <taxon>Bacillati</taxon>
        <taxon>Bacillota</taxon>
        <taxon>Bacilli</taxon>
        <taxon>Lactobacillales</taxon>
        <taxon>Lactobacillaceae</taxon>
        <taxon>Paucilactobacillus</taxon>
    </lineage>
</organism>
<reference evidence="1 2" key="1">
    <citation type="submission" date="2014-11" db="EMBL/GenBank/DDBJ databases">
        <title>Complete genome sequence and analysis of Lactobacillus hokkaidonensis LOOC260T.</title>
        <authorList>
            <person name="Tanizawa Y."/>
            <person name="Tohno M."/>
            <person name="Kaminuma E."/>
            <person name="Nakamura Y."/>
            <person name="Arita M."/>
        </authorList>
    </citation>
    <scope>NUCLEOTIDE SEQUENCE [LARGE SCALE GENOMIC DNA]</scope>
    <source>
        <strain evidence="1 2">LOOC260</strain>
    </source>
</reference>
<dbReference type="InterPro" id="IPR036388">
    <property type="entry name" value="WH-like_DNA-bd_sf"/>
</dbReference>
<dbReference type="GO" id="GO:0003700">
    <property type="term" value="F:DNA-binding transcription factor activity"/>
    <property type="evidence" value="ECO:0007669"/>
    <property type="project" value="TreeGrafter"/>
</dbReference>
<dbReference type="Pfam" id="PF02082">
    <property type="entry name" value="Rrf2"/>
    <property type="match status" value="1"/>
</dbReference>
<dbReference type="EMBL" id="AP014680">
    <property type="protein sequence ID" value="BAP86279.1"/>
    <property type="molecule type" value="Genomic_DNA"/>
</dbReference>
<gene>
    <name evidence="1" type="ORF">LOOC260_117730</name>
</gene>
<dbReference type="AlphaFoldDB" id="A0A0A1GZ54"/>
<dbReference type="SUPFAM" id="SSF46785">
    <property type="entry name" value="Winged helix' DNA-binding domain"/>
    <property type="match status" value="1"/>
</dbReference>
<dbReference type="PROSITE" id="PS51197">
    <property type="entry name" value="HTH_RRF2_2"/>
    <property type="match status" value="1"/>
</dbReference>
<proteinExistence type="predicted"/>